<reference evidence="3 4" key="1">
    <citation type="submission" date="2023-09" db="EMBL/GenBank/DDBJ databases">
        <authorList>
            <person name="Rey-Velasco X."/>
        </authorList>
    </citation>
    <scope>NUCLEOTIDE SEQUENCE [LARGE SCALE GENOMIC DNA]</scope>
    <source>
        <strain evidence="3 4">P117</strain>
    </source>
</reference>
<dbReference type="Pfam" id="PF00563">
    <property type="entry name" value="EAL"/>
    <property type="match status" value="1"/>
</dbReference>
<feature type="domain" description="GGDEF" evidence="2">
    <location>
        <begin position="389"/>
        <end position="522"/>
    </location>
</feature>
<comment type="caution">
    <text evidence="3">The sequence shown here is derived from an EMBL/GenBank/DDBJ whole genome shotgun (WGS) entry which is preliminary data.</text>
</comment>
<evidence type="ECO:0000313" key="3">
    <source>
        <dbReference type="EMBL" id="MDT0594898.1"/>
    </source>
</evidence>
<sequence length="802" mass="91011">MTKQLIKQDNDKKYLSVVSHFAIEMLSLTSESDIVWFLAQDVVAQMGFEDAVIYLYDENRQVLNQVAAYGNKSQDEKTVLCPIEIPLGRGVVGKVALERKAIRIGNTRSFEDYIVDDDERLSELAVPMQVEGQLIGVIDSEHPQTDFFTEQHTKILTAIASMAAIKIEKTRTTDQLQDTVNALEHNVKIQDSLYAIAELVHKSSSLEEFCQSIHQLVGRILNARNFIIALEELEEKTIRFPYCADECDVFIDNKIPLDYTLPSITGYILKHQRALLAQKKDLEKLVDAKEMCVEGTVPEAMLGVHFGQDEIRGVVIVQSYDQEDKYDSSDLQLLQYVANHVYIALKRIKAKAELEFLALHDPLTSLPNRVLLSERVNEAIQLYNQNKIRQLAILFLDLDKFKDINDMHGHHAGDELLVFISSQLKSIMGKNDTLARIGGDEFAVVLQDIESKSAIEEVANKIIKAVYHPFKFEKYVLQTTVSIGVAIYNNETISQEKLFVEADEAMYLAKLKGRNQVFFYDQKYTNKNVHSHKLELEFSDAMFNQDLYLVFQPIVNLSSNTIISAECLIRWNHPTLGEILPSSFINELQRIGKIIELDVYVFKSALKHLKTIHQLTGKKFRLSMNVSAVGFASAYFSSVVEEYKKEYAKELEYLIFEITEQTLLENLNDVKAAMEGYRALGIQIALDDFGTGYSSLSYLHELHFDILKIDRSFMLKKQSSSKSLIILEAVISLARALNMTTTAEGVETKAQLSKINELGCNNGQGYYFSRPFSFESLIEMLNYEAKEPLDSTSSDSVKKVSE</sequence>
<evidence type="ECO:0000313" key="4">
    <source>
        <dbReference type="Proteomes" id="UP001253545"/>
    </source>
</evidence>
<dbReference type="SUPFAM" id="SSF141868">
    <property type="entry name" value="EAL domain-like"/>
    <property type="match status" value="1"/>
</dbReference>
<organism evidence="3 4">
    <name type="scientific">Glaciecola petra</name>
    <dbReference type="NCBI Taxonomy" id="3075602"/>
    <lineage>
        <taxon>Bacteria</taxon>
        <taxon>Pseudomonadati</taxon>
        <taxon>Pseudomonadota</taxon>
        <taxon>Gammaproteobacteria</taxon>
        <taxon>Alteromonadales</taxon>
        <taxon>Alteromonadaceae</taxon>
        <taxon>Glaciecola</taxon>
    </lineage>
</organism>
<dbReference type="Pfam" id="PF00990">
    <property type="entry name" value="GGDEF"/>
    <property type="match status" value="1"/>
</dbReference>
<dbReference type="RefSeq" id="WP_311368418.1">
    <property type="nucleotide sequence ID" value="NZ_JAVRHX010000002.1"/>
</dbReference>
<gene>
    <name evidence="3" type="ORF">RM552_08610</name>
</gene>
<name>A0ABU2ZQI8_9ALTE</name>
<dbReference type="PANTHER" id="PTHR44757:SF2">
    <property type="entry name" value="BIOFILM ARCHITECTURE MAINTENANCE PROTEIN MBAA"/>
    <property type="match status" value="1"/>
</dbReference>
<dbReference type="EMBL" id="JAVRHX010000002">
    <property type="protein sequence ID" value="MDT0594898.1"/>
    <property type="molecule type" value="Genomic_DNA"/>
</dbReference>
<dbReference type="SMART" id="SM00052">
    <property type="entry name" value="EAL"/>
    <property type="match status" value="1"/>
</dbReference>
<dbReference type="InterPro" id="IPR000160">
    <property type="entry name" value="GGDEF_dom"/>
</dbReference>
<dbReference type="SMART" id="SM00267">
    <property type="entry name" value="GGDEF"/>
    <property type="match status" value="1"/>
</dbReference>
<dbReference type="NCBIfam" id="TIGR00254">
    <property type="entry name" value="GGDEF"/>
    <property type="match status" value="1"/>
</dbReference>
<dbReference type="CDD" id="cd01949">
    <property type="entry name" value="GGDEF"/>
    <property type="match status" value="1"/>
</dbReference>
<dbReference type="Pfam" id="PF13185">
    <property type="entry name" value="GAF_2"/>
    <property type="match status" value="1"/>
</dbReference>
<dbReference type="InterPro" id="IPR052155">
    <property type="entry name" value="Biofilm_reg_signaling"/>
</dbReference>
<dbReference type="InterPro" id="IPR029016">
    <property type="entry name" value="GAF-like_dom_sf"/>
</dbReference>
<evidence type="ECO:0000259" key="1">
    <source>
        <dbReference type="PROSITE" id="PS50883"/>
    </source>
</evidence>
<dbReference type="PROSITE" id="PS50883">
    <property type="entry name" value="EAL"/>
    <property type="match status" value="1"/>
</dbReference>
<dbReference type="PROSITE" id="PS50887">
    <property type="entry name" value="GGDEF"/>
    <property type="match status" value="1"/>
</dbReference>
<dbReference type="Gene3D" id="3.20.20.450">
    <property type="entry name" value="EAL domain"/>
    <property type="match status" value="1"/>
</dbReference>
<keyword evidence="4" id="KW-1185">Reference proteome</keyword>
<dbReference type="InterPro" id="IPR001633">
    <property type="entry name" value="EAL_dom"/>
</dbReference>
<dbReference type="Gene3D" id="3.30.450.40">
    <property type="match status" value="2"/>
</dbReference>
<dbReference type="Proteomes" id="UP001253545">
    <property type="component" value="Unassembled WGS sequence"/>
</dbReference>
<dbReference type="SUPFAM" id="SSF55073">
    <property type="entry name" value="Nucleotide cyclase"/>
    <property type="match status" value="1"/>
</dbReference>
<accession>A0ABU2ZQI8</accession>
<dbReference type="SMART" id="SM00065">
    <property type="entry name" value="GAF"/>
    <property type="match status" value="2"/>
</dbReference>
<evidence type="ECO:0000259" key="2">
    <source>
        <dbReference type="PROSITE" id="PS50887"/>
    </source>
</evidence>
<proteinExistence type="predicted"/>
<dbReference type="InterPro" id="IPR043128">
    <property type="entry name" value="Rev_trsase/Diguanyl_cyclase"/>
</dbReference>
<dbReference type="InterPro" id="IPR029787">
    <property type="entry name" value="Nucleotide_cyclase"/>
</dbReference>
<feature type="domain" description="EAL" evidence="1">
    <location>
        <begin position="531"/>
        <end position="785"/>
    </location>
</feature>
<dbReference type="Gene3D" id="3.30.70.270">
    <property type="match status" value="1"/>
</dbReference>
<protein>
    <submittedName>
        <fullName evidence="3">EAL domain-containing protein</fullName>
    </submittedName>
</protein>
<dbReference type="InterPro" id="IPR035919">
    <property type="entry name" value="EAL_sf"/>
</dbReference>
<dbReference type="InterPro" id="IPR003018">
    <property type="entry name" value="GAF"/>
</dbReference>
<dbReference type="SUPFAM" id="SSF55781">
    <property type="entry name" value="GAF domain-like"/>
    <property type="match status" value="2"/>
</dbReference>
<dbReference type="PANTHER" id="PTHR44757">
    <property type="entry name" value="DIGUANYLATE CYCLASE DGCP"/>
    <property type="match status" value="1"/>
</dbReference>
<dbReference type="CDD" id="cd01948">
    <property type="entry name" value="EAL"/>
    <property type="match status" value="1"/>
</dbReference>